<accession>A0AAE1JK76</accession>
<dbReference type="Proteomes" id="UP001293593">
    <property type="component" value="Unassembled WGS sequence"/>
</dbReference>
<reference evidence="11" key="1">
    <citation type="submission" date="2023-10" db="EMBL/GenBank/DDBJ databases">
        <title>Chromosome-level genome of the transformable northern wattle, Acacia crassicarpa.</title>
        <authorList>
            <person name="Massaro I."/>
            <person name="Sinha N.R."/>
            <person name="Poethig S."/>
            <person name="Leichty A.R."/>
        </authorList>
    </citation>
    <scope>NUCLEOTIDE SEQUENCE</scope>
    <source>
        <strain evidence="11">Acra3RX</strain>
        <tissue evidence="11">Leaf</tissue>
    </source>
</reference>
<evidence type="ECO:0000256" key="8">
    <source>
        <dbReference type="ARBA" id="ARBA00048870"/>
    </source>
</evidence>
<evidence type="ECO:0000256" key="4">
    <source>
        <dbReference type="ARBA" id="ARBA00023445"/>
    </source>
</evidence>
<evidence type="ECO:0000256" key="6">
    <source>
        <dbReference type="ARBA" id="ARBA00039057"/>
    </source>
</evidence>
<protein>
    <recommendedName>
        <fullName evidence="7">Flavanone 4-reductase</fullName>
        <ecNumber evidence="6">1.1.1.219</ecNumber>
        <ecNumber evidence="5">1.1.1.234</ecNumber>
    </recommendedName>
</protein>
<dbReference type="PANTHER" id="PTHR10366">
    <property type="entry name" value="NAD DEPENDENT EPIMERASE/DEHYDRATASE"/>
    <property type="match status" value="1"/>
</dbReference>
<dbReference type="AlphaFoldDB" id="A0AAE1JK76"/>
<evidence type="ECO:0000256" key="7">
    <source>
        <dbReference type="ARBA" id="ARBA00042087"/>
    </source>
</evidence>
<evidence type="ECO:0000313" key="11">
    <source>
        <dbReference type="EMBL" id="KAK4269803.1"/>
    </source>
</evidence>
<evidence type="ECO:0000256" key="9">
    <source>
        <dbReference type="ARBA" id="ARBA00049132"/>
    </source>
</evidence>
<proteinExistence type="inferred from homology"/>
<dbReference type="SUPFAM" id="SSF51735">
    <property type="entry name" value="NAD(P)-binding Rossmann-fold domains"/>
    <property type="match status" value="1"/>
</dbReference>
<dbReference type="GO" id="GO:0009718">
    <property type="term" value="P:anthocyanin-containing compound biosynthetic process"/>
    <property type="evidence" value="ECO:0007669"/>
    <property type="project" value="TreeGrafter"/>
</dbReference>
<evidence type="ECO:0000256" key="1">
    <source>
        <dbReference type="ARBA" id="ARBA00022857"/>
    </source>
</evidence>
<dbReference type="PANTHER" id="PTHR10366:SF564">
    <property type="entry name" value="STEROL-4-ALPHA-CARBOXYLATE 3-DEHYDROGENASE, DECARBOXYLATING"/>
    <property type="match status" value="1"/>
</dbReference>
<evidence type="ECO:0000256" key="2">
    <source>
        <dbReference type="ARBA" id="ARBA00023002"/>
    </source>
</evidence>
<comment type="catalytic activity">
    <reaction evidence="8">
        <text>(2S)-flavan-4-ol + NADP(+) = (2S)-flavanone + NADPH + H(+)</text>
        <dbReference type="Rhea" id="RHEA:11228"/>
        <dbReference type="ChEBI" id="CHEBI:15378"/>
        <dbReference type="ChEBI" id="CHEBI:15605"/>
        <dbReference type="ChEBI" id="CHEBI:15606"/>
        <dbReference type="ChEBI" id="CHEBI:57783"/>
        <dbReference type="ChEBI" id="CHEBI:58349"/>
        <dbReference type="EC" id="1.1.1.234"/>
    </reaction>
</comment>
<dbReference type="EC" id="1.1.1.234" evidence="5"/>
<gene>
    <name evidence="11" type="ORF">QN277_022912</name>
</gene>
<keyword evidence="1" id="KW-0521">NADP</keyword>
<dbReference type="EC" id="1.1.1.219" evidence="6"/>
<evidence type="ECO:0000256" key="5">
    <source>
        <dbReference type="ARBA" id="ARBA00039055"/>
    </source>
</evidence>
<comment type="catalytic activity">
    <reaction evidence="9">
        <text>a (2R,3S,4S)-leucoanthocyanidin + NADP(+) = a (2R,3R)-dihydroflavonol + NADPH + H(+)</text>
        <dbReference type="Rhea" id="RHEA:54444"/>
        <dbReference type="ChEBI" id="CHEBI:15378"/>
        <dbReference type="ChEBI" id="CHEBI:57783"/>
        <dbReference type="ChEBI" id="CHEBI:58349"/>
        <dbReference type="ChEBI" id="CHEBI:138176"/>
        <dbReference type="ChEBI" id="CHEBI:138188"/>
        <dbReference type="EC" id="1.1.1.219"/>
    </reaction>
</comment>
<comment type="similarity">
    <text evidence="4">Belongs to the NAD(P)-dependent epimerase/dehydratase family. Dihydroflavonol-4-reductase subfamily.</text>
</comment>
<evidence type="ECO:0000313" key="12">
    <source>
        <dbReference type="Proteomes" id="UP001293593"/>
    </source>
</evidence>
<evidence type="ECO:0000259" key="10">
    <source>
        <dbReference type="Pfam" id="PF01370"/>
    </source>
</evidence>
<name>A0AAE1JK76_9FABA</name>
<dbReference type="InterPro" id="IPR036291">
    <property type="entry name" value="NAD(P)-bd_dom_sf"/>
</dbReference>
<dbReference type="InterPro" id="IPR001509">
    <property type="entry name" value="Epimerase_deHydtase"/>
</dbReference>
<keyword evidence="3" id="KW-0284">Flavonoid biosynthesis</keyword>
<dbReference type="Pfam" id="PF01370">
    <property type="entry name" value="Epimerase"/>
    <property type="match status" value="1"/>
</dbReference>
<dbReference type="InterPro" id="IPR050425">
    <property type="entry name" value="NAD(P)_dehydrat-like"/>
</dbReference>
<dbReference type="Gene3D" id="3.40.50.720">
    <property type="entry name" value="NAD(P)-binding Rossmann-like Domain"/>
    <property type="match status" value="1"/>
</dbReference>
<organism evidence="11 12">
    <name type="scientific">Acacia crassicarpa</name>
    <name type="common">northern wattle</name>
    <dbReference type="NCBI Taxonomy" id="499986"/>
    <lineage>
        <taxon>Eukaryota</taxon>
        <taxon>Viridiplantae</taxon>
        <taxon>Streptophyta</taxon>
        <taxon>Embryophyta</taxon>
        <taxon>Tracheophyta</taxon>
        <taxon>Spermatophyta</taxon>
        <taxon>Magnoliopsida</taxon>
        <taxon>eudicotyledons</taxon>
        <taxon>Gunneridae</taxon>
        <taxon>Pentapetalae</taxon>
        <taxon>rosids</taxon>
        <taxon>fabids</taxon>
        <taxon>Fabales</taxon>
        <taxon>Fabaceae</taxon>
        <taxon>Caesalpinioideae</taxon>
        <taxon>mimosoid clade</taxon>
        <taxon>Acacieae</taxon>
        <taxon>Acacia</taxon>
    </lineage>
</organism>
<keyword evidence="2" id="KW-0560">Oxidoreductase</keyword>
<evidence type="ECO:0000256" key="3">
    <source>
        <dbReference type="ARBA" id="ARBA00023241"/>
    </source>
</evidence>
<feature type="domain" description="NAD-dependent epimerase/dehydratase" evidence="10">
    <location>
        <begin position="8"/>
        <end position="102"/>
    </location>
</feature>
<dbReference type="GO" id="GO:0047890">
    <property type="term" value="F:flavanone 4-reductase activity"/>
    <property type="evidence" value="ECO:0007669"/>
    <property type="project" value="UniProtKB-EC"/>
</dbReference>
<comment type="caution">
    <text evidence="11">The sequence shown here is derived from an EMBL/GenBank/DDBJ whole genome shotgun (WGS) entry which is preliminary data.</text>
</comment>
<sequence>MIGMMLQNEVIKPTVDGLLDIMKACLKAKTVRRLIFTSSAGAVDISEQQRSFYDETCWTDVEYCRREKMTGWMYFISKTLAEQEGWKFAKQHNMDFITINPTRGWPLSCELNASQSY</sequence>
<dbReference type="GO" id="GO:0045552">
    <property type="term" value="F:dihydroflavanol 4-reductase activity"/>
    <property type="evidence" value="ECO:0007669"/>
    <property type="project" value="UniProtKB-EC"/>
</dbReference>
<keyword evidence="12" id="KW-1185">Reference proteome</keyword>
<dbReference type="EMBL" id="JAWXYG010000006">
    <property type="protein sequence ID" value="KAK4269803.1"/>
    <property type="molecule type" value="Genomic_DNA"/>
</dbReference>